<accession>A0ABT6R132</accession>
<dbReference type="CDD" id="cd06225">
    <property type="entry name" value="HAMP"/>
    <property type="match status" value="1"/>
</dbReference>
<evidence type="ECO:0000256" key="1">
    <source>
        <dbReference type="ARBA" id="ARBA00004236"/>
    </source>
</evidence>
<dbReference type="PANTHER" id="PTHR43155">
    <property type="entry name" value="CYCLIC DI-GMP PHOSPHODIESTERASE PA4108-RELATED"/>
    <property type="match status" value="1"/>
</dbReference>
<feature type="transmembrane region" description="Helical" evidence="4">
    <location>
        <begin position="133"/>
        <end position="156"/>
    </location>
</feature>
<comment type="caution">
    <text evidence="8">The sequence shown here is derived from an EMBL/GenBank/DDBJ whole genome shotgun (WGS) entry which is preliminary data.</text>
</comment>
<evidence type="ECO:0000256" key="4">
    <source>
        <dbReference type="SAM" id="Phobius"/>
    </source>
</evidence>
<organism evidence="8 9">
    <name type="scientific">Exiguobacterium antarcticum</name>
    <dbReference type="NCBI Taxonomy" id="132920"/>
    <lineage>
        <taxon>Bacteria</taxon>
        <taxon>Bacillati</taxon>
        <taxon>Bacillota</taxon>
        <taxon>Bacilli</taxon>
        <taxon>Bacillales</taxon>
        <taxon>Bacillales Family XII. Incertae Sedis</taxon>
        <taxon>Exiguobacterium</taxon>
    </lineage>
</organism>
<feature type="transmembrane region" description="Helical" evidence="4">
    <location>
        <begin position="108"/>
        <end position="127"/>
    </location>
</feature>
<dbReference type="PROSITE" id="PS51831">
    <property type="entry name" value="HD"/>
    <property type="match status" value="1"/>
</dbReference>
<sequence length="497" mass="55999">MTPLQKFERQLLKNYLIGSFVAVFGVGCLFIFETLTFDIRERVILLAIMTLSVILMFSFEYTVYRKHMRPLYHVFQTSVPSQEQLSAAFRTTHRFPLLTIKRILGPHFLGLSIPSSVLTALSIYFGWLDMPYYLIGLACFGAILVAILHALIEFFLTYRVTEAMLAELTTQTKARGYGELILTKKDFVSLRQKMLISTLIIGVFPILLFVLASAVQLTENESLRSYWSWSTLILIVILCLATFCSLLLYENIQKPILALQEGVSQIESGRLNTIANPFSDEFSQLIGGFNLMVEGIQGRDQENEQLLDSLFTLFAATLDARDPYTAGHSLRVSEYSVEIARAAGLPDEQIELLRKSALLHDIGKIGIRDDVLLKEGRLTEEEFDKIKQHPVIGVHILSQVHLPMKLQPILPGVKYHHERYDGKGYPEGLAGEAIPVFGRIMAIADAYDAMTSDRPYRTGMPVERALAILEEGSGTQWDASFTQLFLDLKRRSITTAS</sequence>
<dbReference type="NCBIfam" id="TIGR00277">
    <property type="entry name" value="HDIG"/>
    <property type="match status" value="1"/>
</dbReference>
<dbReference type="InterPro" id="IPR006675">
    <property type="entry name" value="HDIG_dom"/>
</dbReference>
<keyword evidence="4" id="KW-0812">Transmembrane</keyword>
<feature type="domain" description="HD" evidence="6">
    <location>
        <begin position="325"/>
        <end position="450"/>
    </location>
</feature>
<dbReference type="RefSeq" id="WP_014971646.1">
    <property type="nucleotide sequence ID" value="NZ_JANJYY010000083.1"/>
</dbReference>
<dbReference type="SMART" id="SM00471">
    <property type="entry name" value="HDc"/>
    <property type="match status" value="1"/>
</dbReference>
<feature type="domain" description="HD-GYP" evidence="7">
    <location>
        <begin position="303"/>
        <end position="497"/>
    </location>
</feature>
<feature type="transmembrane region" description="Helical" evidence="4">
    <location>
        <begin position="226"/>
        <end position="249"/>
    </location>
</feature>
<feature type="transmembrane region" description="Helical" evidence="4">
    <location>
        <begin position="44"/>
        <end position="64"/>
    </location>
</feature>
<proteinExistence type="predicted"/>
<keyword evidence="9" id="KW-1185">Reference proteome</keyword>
<evidence type="ECO:0000259" key="6">
    <source>
        <dbReference type="PROSITE" id="PS51831"/>
    </source>
</evidence>
<dbReference type="InterPro" id="IPR003660">
    <property type="entry name" value="HAMP_dom"/>
</dbReference>
<feature type="transmembrane region" description="Helical" evidence="4">
    <location>
        <begin position="194"/>
        <end position="214"/>
    </location>
</feature>
<gene>
    <name evidence="8" type="ORF">QK289_06505</name>
</gene>
<evidence type="ECO:0000256" key="2">
    <source>
        <dbReference type="ARBA" id="ARBA00022475"/>
    </source>
</evidence>
<dbReference type="PANTHER" id="PTHR43155:SF2">
    <property type="entry name" value="CYCLIC DI-GMP PHOSPHODIESTERASE PA4108"/>
    <property type="match status" value="1"/>
</dbReference>
<comment type="subcellular location">
    <subcellularLocation>
        <location evidence="1">Cell membrane</location>
    </subcellularLocation>
</comment>
<dbReference type="InterPro" id="IPR037522">
    <property type="entry name" value="HD_GYP_dom"/>
</dbReference>
<reference evidence="8 9" key="1">
    <citation type="submission" date="2023-04" db="EMBL/GenBank/DDBJ databases">
        <title>Antarctic isolates genomes.</title>
        <authorList>
            <person name="Dimov S.G."/>
        </authorList>
    </citation>
    <scope>NUCLEOTIDE SEQUENCE [LARGE SCALE GENOMIC DNA]</scope>
    <source>
        <strain evidence="8 9">AL19</strain>
    </source>
</reference>
<protein>
    <submittedName>
        <fullName evidence="8">HD domain-containing protein</fullName>
    </submittedName>
</protein>
<evidence type="ECO:0000313" key="9">
    <source>
        <dbReference type="Proteomes" id="UP001243286"/>
    </source>
</evidence>
<dbReference type="PROSITE" id="PS51832">
    <property type="entry name" value="HD_GYP"/>
    <property type="match status" value="1"/>
</dbReference>
<feature type="transmembrane region" description="Helical" evidence="4">
    <location>
        <begin position="12"/>
        <end position="32"/>
    </location>
</feature>
<dbReference type="SMART" id="SM00304">
    <property type="entry name" value="HAMP"/>
    <property type="match status" value="1"/>
</dbReference>
<name>A0ABT6R132_9BACL</name>
<dbReference type="Pfam" id="PF13487">
    <property type="entry name" value="HD_5"/>
    <property type="match status" value="1"/>
</dbReference>
<dbReference type="PROSITE" id="PS50885">
    <property type="entry name" value="HAMP"/>
    <property type="match status" value="1"/>
</dbReference>
<dbReference type="PROSITE" id="PS51257">
    <property type="entry name" value="PROKAR_LIPOPROTEIN"/>
    <property type="match status" value="1"/>
</dbReference>
<dbReference type="CDD" id="cd00077">
    <property type="entry name" value="HDc"/>
    <property type="match status" value="1"/>
</dbReference>
<dbReference type="Gene3D" id="1.10.3210.10">
    <property type="entry name" value="Hypothetical protein af1432"/>
    <property type="match status" value="1"/>
</dbReference>
<dbReference type="Gene3D" id="6.10.340.10">
    <property type="match status" value="1"/>
</dbReference>
<keyword evidence="4" id="KW-1133">Transmembrane helix</keyword>
<evidence type="ECO:0000313" key="8">
    <source>
        <dbReference type="EMBL" id="MDI3234653.1"/>
    </source>
</evidence>
<dbReference type="SUPFAM" id="SSF109604">
    <property type="entry name" value="HD-domain/PDEase-like"/>
    <property type="match status" value="1"/>
</dbReference>
<dbReference type="Proteomes" id="UP001243286">
    <property type="component" value="Unassembled WGS sequence"/>
</dbReference>
<evidence type="ECO:0000259" key="5">
    <source>
        <dbReference type="PROSITE" id="PS50885"/>
    </source>
</evidence>
<dbReference type="InterPro" id="IPR003607">
    <property type="entry name" value="HD/PDEase_dom"/>
</dbReference>
<dbReference type="Pfam" id="PF00672">
    <property type="entry name" value="HAMP"/>
    <property type="match status" value="1"/>
</dbReference>
<feature type="domain" description="HAMP" evidence="5">
    <location>
        <begin position="250"/>
        <end position="301"/>
    </location>
</feature>
<keyword evidence="3 4" id="KW-0472">Membrane</keyword>
<dbReference type="EMBL" id="JASBQV010000007">
    <property type="protein sequence ID" value="MDI3234653.1"/>
    <property type="molecule type" value="Genomic_DNA"/>
</dbReference>
<evidence type="ECO:0000256" key="3">
    <source>
        <dbReference type="ARBA" id="ARBA00023136"/>
    </source>
</evidence>
<dbReference type="InterPro" id="IPR006674">
    <property type="entry name" value="HD_domain"/>
</dbReference>
<keyword evidence="2" id="KW-1003">Cell membrane</keyword>
<evidence type="ECO:0000259" key="7">
    <source>
        <dbReference type="PROSITE" id="PS51832"/>
    </source>
</evidence>